<evidence type="ECO:0000313" key="5">
    <source>
        <dbReference type="EMBL" id="MFD1001549.1"/>
    </source>
</evidence>
<dbReference type="PANTHER" id="PTHR43280">
    <property type="entry name" value="ARAC-FAMILY TRANSCRIPTIONAL REGULATOR"/>
    <property type="match status" value="1"/>
</dbReference>
<keyword evidence="3" id="KW-0804">Transcription</keyword>
<dbReference type="Pfam" id="PF02311">
    <property type="entry name" value="AraC_binding"/>
    <property type="match status" value="1"/>
</dbReference>
<dbReference type="Gene3D" id="2.60.120.10">
    <property type="entry name" value="Jelly Rolls"/>
    <property type="match status" value="1"/>
</dbReference>
<dbReference type="EMBL" id="JBHTKA010000007">
    <property type="protein sequence ID" value="MFD1001549.1"/>
    <property type="molecule type" value="Genomic_DNA"/>
</dbReference>
<name>A0ABW3K5X9_9BACT</name>
<organism evidence="5 6">
    <name type="scientific">Ohtaekwangia kribbensis</name>
    <dbReference type="NCBI Taxonomy" id="688913"/>
    <lineage>
        <taxon>Bacteria</taxon>
        <taxon>Pseudomonadati</taxon>
        <taxon>Bacteroidota</taxon>
        <taxon>Cytophagia</taxon>
        <taxon>Cytophagales</taxon>
        <taxon>Fulvivirgaceae</taxon>
        <taxon>Ohtaekwangia</taxon>
    </lineage>
</organism>
<dbReference type="Proteomes" id="UP001597112">
    <property type="component" value="Unassembled WGS sequence"/>
</dbReference>
<feature type="domain" description="HTH araC/xylS-type" evidence="4">
    <location>
        <begin position="185"/>
        <end position="283"/>
    </location>
</feature>
<reference evidence="6" key="1">
    <citation type="journal article" date="2019" name="Int. J. Syst. Evol. Microbiol.">
        <title>The Global Catalogue of Microorganisms (GCM) 10K type strain sequencing project: providing services to taxonomists for standard genome sequencing and annotation.</title>
        <authorList>
            <consortium name="The Broad Institute Genomics Platform"/>
            <consortium name="The Broad Institute Genome Sequencing Center for Infectious Disease"/>
            <person name="Wu L."/>
            <person name="Ma J."/>
        </authorList>
    </citation>
    <scope>NUCLEOTIDE SEQUENCE [LARGE SCALE GENOMIC DNA]</scope>
    <source>
        <strain evidence="6">CCUG 58938</strain>
    </source>
</reference>
<dbReference type="InterPro" id="IPR003313">
    <property type="entry name" value="AraC-bd"/>
</dbReference>
<dbReference type="SUPFAM" id="SSF51215">
    <property type="entry name" value="Regulatory protein AraC"/>
    <property type="match status" value="1"/>
</dbReference>
<dbReference type="PROSITE" id="PS01124">
    <property type="entry name" value="HTH_ARAC_FAMILY_2"/>
    <property type="match status" value="1"/>
</dbReference>
<evidence type="ECO:0000313" key="6">
    <source>
        <dbReference type="Proteomes" id="UP001597112"/>
    </source>
</evidence>
<evidence type="ECO:0000259" key="4">
    <source>
        <dbReference type="PROSITE" id="PS01124"/>
    </source>
</evidence>
<dbReference type="Gene3D" id="1.10.10.60">
    <property type="entry name" value="Homeodomain-like"/>
    <property type="match status" value="1"/>
</dbReference>
<dbReference type="PRINTS" id="PR00032">
    <property type="entry name" value="HTHARAC"/>
</dbReference>
<evidence type="ECO:0000256" key="3">
    <source>
        <dbReference type="ARBA" id="ARBA00023163"/>
    </source>
</evidence>
<keyword evidence="1" id="KW-0805">Transcription regulation</keyword>
<dbReference type="SMART" id="SM00342">
    <property type="entry name" value="HTH_ARAC"/>
    <property type="match status" value="1"/>
</dbReference>
<dbReference type="InterPro" id="IPR018060">
    <property type="entry name" value="HTH_AraC"/>
</dbReference>
<dbReference type="RefSeq" id="WP_377581522.1">
    <property type="nucleotide sequence ID" value="NZ_JBHTKA010000007.1"/>
</dbReference>
<gene>
    <name evidence="5" type="ORF">ACFQ21_19625</name>
</gene>
<keyword evidence="6" id="KW-1185">Reference proteome</keyword>
<dbReference type="SUPFAM" id="SSF46689">
    <property type="entry name" value="Homeodomain-like"/>
    <property type="match status" value="1"/>
</dbReference>
<evidence type="ECO:0000256" key="1">
    <source>
        <dbReference type="ARBA" id="ARBA00023015"/>
    </source>
</evidence>
<keyword evidence="2" id="KW-0238">DNA-binding</keyword>
<evidence type="ECO:0000256" key="2">
    <source>
        <dbReference type="ARBA" id="ARBA00023125"/>
    </source>
</evidence>
<comment type="caution">
    <text evidence="5">The sequence shown here is derived from an EMBL/GenBank/DDBJ whole genome shotgun (WGS) entry which is preliminary data.</text>
</comment>
<proteinExistence type="predicted"/>
<dbReference type="InterPro" id="IPR014710">
    <property type="entry name" value="RmlC-like_jellyroll"/>
</dbReference>
<dbReference type="InterPro" id="IPR020449">
    <property type="entry name" value="Tscrpt_reg_AraC-type_HTH"/>
</dbReference>
<protein>
    <submittedName>
        <fullName evidence="5">AraC family transcriptional regulator</fullName>
    </submittedName>
</protein>
<dbReference type="InterPro" id="IPR037923">
    <property type="entry name" value="HTH-like"/>
</dbReference>
<accession>A0ABW3K5X9</accession>
<dbReference type="InterPro" id="IPR009057">
    <property type="entry name" value="Homeodomain-like_sf"/>
</dbReference>
<sequence>MKNIPVRHITKTSEGENIAASFNIRDVRDVLKGKDMTQELHRHDFFYVLVLKKGAGTHAIDFTSYKIADHTVFFIRPGQVHQLTLKAGSTGYLMAFNSGFYYTHDLASNQLLRKAGTINLYQLDSAGIKKVLSIVNYIWDEYTSQQEGYQEVIKANLGILFIELVRQNTHTVSGKSDSYAAQRLDDFTALLEEHIYTHKQVSQYADMLNLSSYQLNAITKDTLGKTGSEVITEYIILESKRYLLATSSQVNQIAYQLGYEDVSYFIRFFKKHTGYSPEAFRANFK</sequence>
<dbReference type="PANTHER" id="PTHR43280:SF32">
    <property type="entry name" value="TRANSCRIPTIONAL REGULATORY PROTEIN"/>
    <property type="match status" value="1"/>
</dbReference>
<dbReference type="Pfam" id="PF12833">
    <property type="entry name" value="HTH_18"/>
    <property type="match status" value="1"/>
</dbReference>